<keyword evidence="2" id="KW-0963">Cytoplasm</keyword>
<keyword evidence="7" id="KW-1185">Reference proteome</keyword>
<proteinExistence type="predicted"/>
<organism evidence="6 7">
    <name type="scientific">Prorocentrum cordatum</name>
    <dbReference type="NCBI Taxonomy" id="2364126"/>
    <lineage>
        <taxon>Eukaryota</taxon>
        <taxon>Sar</taxon>
        <taxon>Alveolata</taxon>
        <taxon>Dinophyceae</taxon>
        <taxon>Prorocentrales</taxon>
        <taxon>Prorocentraceae</taxon>
        <taxon>Prorocentrum</taxon>
    </lineage>
</organism>
<feature type="region of interest" description="Disordered" evidence="5">
    <location>
        <begin position="1"/>
        <end position="24"/>
    </location>
</feature>
<dbReference type="PANTHER" id="PTHR22710">
    <property type="entry name" value="X-RAY RADIATION RESISTANCE ASSOCIATED PROTEIN 1 XRRA1"/>
    <property type="match status" value="1"/>
</dbReference>
<dbReference type="PANTHER" id="PTHR22710:SF2">
    <property type="entry name" value="X-RAY RADIATION RESISTANCE-ASSOCIATED PROTEIN 1"/>
    <property type="match status" value="1"/>
</dbReference>
<evidence type="ECO:0000256" key="4">
    <source>
        <dbReference type="ARBA" id="ARBA00022737"/>
    </source>
</evidence>
<comment type="subcellular location">
    <subcellularLocation>
        <location evidence="1">Cytoplasm</location>
    </subcellularLocation>
</comment>
<evidence type="ECO:0000313" key="6">
    <source>
        <dbReference type="EMBL" id="CAK0868933.1"/>
    </source>
</evidence>
<dbReference type="Proteomes" id="UP001189429">
    <property type="component" value="Unassembled WGS sequence"/>
</dbReference>
<protein>
    <submittedName>
        <fullName evidence="6">Uncharacterized protein</fullName>
    </submittedName>
</protein>
<dbReference type="Pfam" id="PF13855">
    <property type="entry name" value="LRR_8"/>
    <property type="match status" value="1"/>
</dbReference>
<evidence type="ECO:0000313" key="7">
    <source>
        <dbReference type="Proteomes" id="UP001189429"/>
    </source>
</evidence>
<feature type="non-terminal residue" evidence="6">
    <location>
        <position position="1"/>
    </location>
</feature>
<reference evidence="6" key="1">
    <citation type="submission" date="2023-10" db="EMBL/GenBank/DDBJ databases">
        <authorList>
            <person name="Chen Y."/>
            <person name="Shah S."/>
            <person name="Dougan E. K."/>
            <person name="Thang M."/>
            <person name="Chan C."/>
        </authorList>
    </citation>
    <scope>NUCLEOTIDE SEQUENCE [LARGE SCALE GENOMIC DNA]</scope>
</reference>
<dbReference type="InterPro" id="IPR032675">
    <property type="entry name" value="LRR_dom_sf"/>
</dbReference>
<evidence type="ECO:0000256" key="2">
    <source>
        <dbReference type="ARBA" id="ARBA00022490"/>
    </source>
</evidence>
<name>A0ABN9V8I1_9DINO</name>
<accession>A0ABN9V8I1</accession>
<dbReference type="PROSITE" id="PS51450">
    <property type="entry name" value="LRR"/>
    <property type="match status" value="1"/>
</dbReference>
<evidence type="ECO:0000256" key="5">
    <source>
        <dbReference type="SAM" id="MobiDB-lite"/>
    </source>
</evidence>
<dbReference type="InterPro" id="IPR001611">
    <property type="entry name" value="Leu-rich_rpt"/>
</dbReference>
<dbReference type="SUPFAM" id="SSF52058">
    <property type="entry name" value="L domain-like"/>
    <property type="match status" value="1"/>
</dbReference>
<keyword evidence="3" id="KW-0433">Leucine-rich repeat</keyword>
<dbReference type="EMBL" id="CAUYUJ010016799">
    <property type="protein sequence ID" value="CAK0868933.1"/>
    <property type="molecule type" value="Genomic_DNA"/>
</dbReference>
<dbReference type="Gene3D" id="3.80.10.10">
    <property type="entry name" value="Ribonuclease Inhibitor"/>
    <property type="match status" value="1"/>
</dbReference>
<keyword evidence="4" id="KW-0677">Repeat</keyword>
<evidence type="ECO:0000256" key="3">
    <source>
        <dbReference type="ARBA" id="ARBA00022614"/>
    </source>
</evidence>
<sequence>SDAPAPPARKPRGRGDAWAVMPSDGGSDAGSDFVEGRLLDGFLVLAQAGSSSPDDVVTVNLSSLGVVDVAGDDLSFFKNLDRIDASDNQLSFERVLEEFGRVPRLGSLSLACNTISQLSLQQGTLRQLHTLDLSFNELHGDVLAQLAGLPGLTFLNLCSNCVSSVPPEEDLTGEDCSGFRCLEELILDDNDLAPSPPGLLVLLFLPAPAPYPQLAPASPA</sequence>
<evidence type="ECO:0000256" key="1">
    <source>
        <dbReference type="ARBA" id="ARBA00004496"/>
    </source>
</evidence>
<comment type="caution">
    <text evidence="6">The sequence shown here is derived from an EMBL/GenBank/DDBJ whole genome shotgun (WGS) entry which is preliminary data.</text>
</comment>
<gene>
    <name evidence="6" type="ORF">PCOR1329_LOCUS55447</name>
</gene>